<reference evidence="1 2" key="1">
    <citation type="submission" date="2021-05" db="EMBL/GenBank/DDBJ databases">
        <title>The draft genome of Geobacter chapellei DSM 13688.</title>
        <authorList>
            <person name="Xu Z."/>
            <person name="Masuda Y."/>
            <person name="Itoh H."/>
            <person name="Senoo K."/>
        </authorList>
    </citation>
    <scope>NUCLEOTIDE SEQUENCE [LARGE SCALE GENOMIC DNA]</scope>
    <source>
        <strain evidence="1 2">DSM 13688</strain>
    </source>
</reference>
<keyword evidence="2" id="KW-1185">Reference proteome</keyword>
<name>A0ABS5U622_9BACT</name>
<proteinExistence type="predicted"/>
<dbReference type="Proteomes" id="UP000784128">
    <property type="component" value="Unassembled WGS sequence"/>
</dbReference>
<accession>A0ABS5U622</accession>
<evidence type="ECO:0000313" key="2">
    <source>
        <dbReference type="Proteomes" id="UP000784128"/>
    </source>
</evidence>
<gene>
    <name evidence="1" type="ORF">KJB30_04940</name>
</gene>
<evidence type="ECO:0000313" key="1">
    <source>
        <dbReference type="EMBL" id="MBT1071116.1"/>
    </source>
</evidence>
<protein>
    <submittedName>
        <fullName evidence="1">Uncharacterized protein</fullName>
    </submittedName>
</protein>
<comment type="caution">
    <text evidence="1">The sequence shown here is derived from an EMBL/GenBank/DDBJ whole genome shotgun (WGS) entry which is preliminary data.</text>
</comment>
<feature type="non-terminal residue" evidence="1">
    <location>
        <position position="89"/>
    </location>
</feature>
<dbReference type="EMBL" id="JAHDYS010000003">
    <property type="protein sequence ID" value="MBT1071116.1"/>
    <property type="molecule type" value="Genomic_DNA"/>
</dbReference>
<dbReference type="SUPFAM" id="SSF143422">
    <property type="entry name" value="Transposase IS200-like"/>
    <property type="match status" value="1"/>
</dbReference>
<organism evidence="1 2">
    <name type="scientific">Pelotalea chapellei</name>
    <dbReference type="NCBI Taxonomy" id="44671"/>
    <lineage>
        <taxon>Bacteria</taxon>
        <taxon>Pseudomonadati</taxon>
        <taxon>Thermodesulfobacteriota</taxon>
        <taxon>Desulfuromonadia</taxon>
        <taxon>Geobacterales</taxon>
        <taxon>Geobacteraceae</taxon>
        <taxon>Pelotalea</taxon>
    </lineage>
</organism>
<sequence>MKINNSLNLIYVEFGRVFGKLGTLPIFPVANPYFDRIINAMPRIARIIAAGYPHHITQRGNNRITVFFDDEDRQMYLKLLSGYAQRYHL</sequence>
<dbReference type="InterPro" id="IPR036515">
    <property type="entry name" value="Transposase_17_sf"/>
</dbReference>